<dbReference type="EMBL" id="BDQF01000006">
    <property type="protein sequence ID" value="GAW79750.1"/>
    <property type="molecule type" value="Genomic_DNA"/>
</dbReference>
<protein>
    <submittedName>
        <fullName evidence="3">Ubiquitin</fullName>
    </submittedName>
</protein>
<dbReference type="InterPro" id="IPR000626">
    <property type="entry name" value="Ubiquitin-like_dom"/>
</dbReference>
<dbReference type="Proteomes" id="UP000195521">
    <property type="component" value="Unassembled WGS sequence"/>
</dbReference>
<dbReference type="SUPFAM" id="SSF54236">
    <property type="entry name" value="Ubiquitin-like"/>
    <property type="match status" value="1"/>
</dbReference>
<dbReference type="CDD" id="cd17039">
    <property type="entry name" value="Ubl_ubiquitin_like"/>
    <property type="match status" value="1"/>
</dbReference>
<keyword evidence="1" id="KW-0812">Transmembrane</keyword>
<dbReference type="OrthoDB" id="371010at2759"/>
<name>A0A1Y1JBY1_PLAGO</name>
<dbReference type="RefSeq" id="XP_028542339.1">
    <property type="nucleotide sequence ID" value="XM_028686538.1"/>
</dbReference>
<dbReference type="Pfam" id="PF00240">
    <property type="entry name" value="ubiquitin"/>
    <property type="match status" value="1"/>
</dbReference>
<dbReference type="OMA" id="LAPCKPI"/>
<evidence type="ECO:0000313" key="3">
    <source>
        <dbReference type="EMBL" id="GAW79750.1"/>
    </source>
</evidence>
<comment type="caution">
    <text evidence="3">The sequence shown here is derived from an EMBL/GenBank/DDBJ whole genome shotgun (WGS) entry which is preliminary data.</text>
</comment>
<feature type="transmembrane region" description="Helical" evidence="1">
    <location>
        <begin position="315"/>
        <end position="342"/>
    </location>
</feature>
<gene>
    <name evidence="3" type="ORF">PGO_051600</name>
</gene>
<feature type="transmembrane region" description="Helical" evidence="1">
    <location>
        <begin position="6"/>
        <end position="23"/>
    </location>
</feature>
<evidence type="ECO:0000313" key="4">
    <source>
        <dbReference type="Proteomes" id="UP000195521"/>
    </source>
</evidence>
<dbReference type="InterPro" id="IPR029071">
    <property type="entry name" value="Ubiquitin-like_domsf"/>
</dbReference>
<feature type="domain" description="Ubiquitin-like" evidence="2">
    <location>
        <begin position="77"/>
        <end position="140"/>
    </location>
</feature>
<organism evidence="3 4">
    <name type="scientific">Plasmodium gonderi</name>
    <dbReference type="NCBI Taxonomy" id="77519"/>
    <lineage>
        <taxon>Eukaryota</taxon>
        <taxon>Sar</taxon>
        <taxon>Alveolata</taxon>
        <taxon>Apicomplexa</taxon>
        <taxon>Aconoidasida</taxon>
        <taxon>Haemosporida</taxon>
        <taxon>Plasmodiidae</taxon>
        <taxon>Plasmodium</taxon>
        <taxon>Plasmodium (Plasmodium)</taxon>
    </lineage>
</organism>
<keyword evidence="1" id="KW-1133">Transmembrane helix</keyword>
<dbReference type="Gene3D" id="3.10.20.90">
    <property type="entry name" value="Phosphatidylinositol 3-kinase Catalytic Subunit, Chain A, domain 1"/>
    <property type="match status" value="1"/>
</dbReference>
<accession>A0A1Y1JBY1</accession>
<feature type="transmembrane region" description="Helical" evidence="1">
    <location>
        <begin position="283"/>
        <end position="303"/>
    </location>
</feature>
<keyword evidence="4" id="KW-1185">Reference proteome</keyword>
<dbReference type="GeneID" id="39746462"/>
<proteinExistence type="predicted"/>
<evidence type="ECO:0000259" key="2">
    <source>
        <dbReference type="PROSITE" id="PS50053"/>
    </source>
</evidence>
<sequence>MEHHYVFVVYLFVVYICSSIKLNKYHNGRVSRINNLMNISSNIISQRVKKDKIEPIKGYNNVGMENTIEKGEINGKCNIMIRYYDKSDIFRNSFFLSMDDKNNVKDIKEQIENLHGIPTSFQQIIYENKSLNDDIVIQNLIKDKKIKLLNLNLVTILPHIFIFGEEKLVNGYKKENNKKVQKLQKKIKYWGYLTLLNEYKKLLHHLEEKNYVICQNDIIQSFKTFDKEFEKMLHDNRINLDKIKKEIDQLQNLSRKKLMLRLGVDYPLMSNLLINRIHELINFYYLGDIKSVLKFSLFFYILYKYANYPPNVKRLFLYLTFSFLLAPCKAVYMLFHFCFFFVPRGLLFRGFTNIMSAPYQQILKCQ</sequence>
<evidence type="ECO:0000256" key="1">
    <source>
        <dbReference type="SAM" id="Phobius"/>
    </source>
</evidence>
<reference evidence="4" key="1">
    <citation type="submission" date="2017-04" db="EMBL/GenBank/DDBJ databases">
        <title>Plasmodium gonderi genome.</title>
        <authorList>
            <person name="Arisue N."/>
            <person name="Honma H."/>
            <person name="Kawai S."/>
            <person name="Tougan T."/>
            <person name="Tanabe K."/>
            <person name="Horii T."/>
        </authorList>
    </citation>
    <scope>NUCLEOTIDE SEQUENCE [LARGE SCALE GENOMIC DNA]</scope>
    <source>
        <strain evidence="4">ATCC 30045</strain>
    </source>
</reference>
<keyword evidence="1" id="KW-0472">Membrane</keyword>
<dbReference type="AlphaFoldDB" id="A0A1Y1JBY1"/>
<dbReference type="PROSITE" id="PS50053">
    <property type="entry name" value="UBIQUITIN_2"/>
    <property type="match status" value="1"/>
</dbReference>